<dbReference type="STRING" id="1233.SAMN05216387_103300"/>
<dbReference type="Proteomes" id="UP000198620">
    <property type="component" value="Unassembled WGS sequence"/>
</dbReference>
<dbReference type="InterPro" id="IPR057707">
    <property type="entry name" value="DUF7947"/>
</dbReference>
<dbReference type="AlphaFoldDB" id="A0A1H7KPR1"/>
<dbReference type="Pfam" id="PF25678">
    <property type="entry name" value="DUF7946"/>
    <property type="match status" value="1"/>
</dbReference>
<feature type="domain" description="DUF7946" evidence="1">
    <location>
        <begin position="8"/>
        <end position="184"/>
    </location>
</feature>
<dbReference type="Pfam" id="PF25679">
    <property type="entry name" value="DUF7947"/>
    <property type="match status" value="1"/>
</dbReference>
<gene>
    <name evidence="3" type="ORF">SAMN05216387_103300</name>
</gene>
<dbReference type="InterPro" id="IPR057706">
    <property type="entry name" value="DUF7946"/>
</dbReference>
<dbReference type="EMBL" id="FOBH01000003">
    <property type="protein sequence ID" value="SEK88759.1"/>
    <property type="molecule type" value="Genomic_DNA"/>
</dbReference>
<keyword evidence="4" id="KW-1185">Reference proteome</keyword>
<evidence type="ECO:0000259" key="1">
    <source>
        <dbReference type="Pfam" id="PF25678"/>
    </source>
</evidence>
<accession>A0A1H7KPR1</accession>
<feature type="domain" description="DUF7947" evidence="2">
    <location>
        <begin position="195"/>
        <end position="274"/>
    </location>
</feature>
<dbReference type="RefSeq" id="WP_090828137.1">
    <property type="nucleotide sequence ID" value="NZ_FOBH01000003.1"/>
</dbReference>
<evidence type="ECO:0000259" key="2">
    <source>
        <dbReference type="Pfam" id="PF25679"/>
    </source>
</evidence>
<reference evidence="3 4" key="1">
    <citation type="submission" date="2016-10" db="EMBL/GenBank/DDBJ databases">
        <authorList>
            <person name="de Groot N.N."/>
        </authorList>
    </citation>
    <scope>NUCLEOTIDE SEQUENCE [LARGE SCALE GENOMIC DNA]</scope>
    <source>
        <strain evidence="3 4">Nv1</strain>
    </source>
</reference>
<name>A0A1H7KPR1_9PROT</name>
<dbReference type="OrthoDB" id="9126725at2"/>
<evidence type="ECO:0000313" key="3">
    <source>
        <dbReference type="EMBL" id="SEK88759.1"/>
    </source>
</evidence>
<protein>
    <submittedName>
        <fullName evidence="3">Uncharacterized protein</fullName>
    </submittedName>
</protein>
<sequence length="275" mass="30430">MADINQVMSLRYDGKDAEKHELDLFSLGVSLQGFARISSHAGTFAITHRYSKYLRSQVVRVAAQEARANCYSIDVVWNFVLQHQILSGSFGMLVATIIPLVLATASRKKDEILHLKDSLDKAIERLASRDQPTMSRLLDTVDRLVIDQRRNARQAFEPIGLSCRTLTVSAGGKSTTFDQADKAASELSPKDEITEMLVFSVLITELDLERFTGKAYVDQFAPPDRRIPITIMDPTVQTQNNAYASSLAAASPLRVLAKGLLKEGKLVRLFVSAAM</sequence>
<organism evidence="3 4">
    <name type="scientific">Nitrosovibrio tenuis</name>
    <dbReference type="NCBI Taxonomy" id="1233"/>
    <lineage>
        <taxon>Bacteria</taxon>
        <taxon>Pseudomonadati</taxon>
        <taxon>Pseudomonadota</taxon>
        <taxon>Betaproteobacteria</taxon>
        <taxon>Nitrosomonadales</taxon>
        <taxon>Nitrosomonadaceae</taxon>
        <taxon>Nitrosovibrio</taxon>
    </lineage>
</organism>
<proteinExistence type="predicted"/>
<evidence type="ECO:0000313" key="4">
    <source>
        <dbReference type="Proteomes" id="UP000198620"/>
    </source>
</evidence>